<evidence type="ECO:0000256" key="1">
    <source>
        <dbReference type="SAM" id="MobiDB-lite"/>
    </source>
</evidence>
<organism evidence="3 4">
    <name type="scientific">Dactylosporangium aurantiacum</name>
    <dbReference type="NCBI Taxonomy" id="35754"/>
    <lineage>
        <taxon>Bacteria</taxon>
        <taxon>Bacillati</taxon>
        <taxon>Actinomycetota</taxon>
        <taxon>Actinomycetes</taxon>
        <taxon>Micromonosporales</taxon>
        <taxon>Micromonosporaceae</taxon>
        <taxon>Dactylosporangium</taxon>
    </lineage>
</organism>
<sequence length="607" mass="64002">MDATTGLTVGTTSASGGDWRWRVPAGLPSSLYRAEFAEAAEPVYFVVRAQAPDRGGRMLVVVPFMTWQAYNRIGEPGAGLYLSEQPDRAFRVSFDRPGGGPAGFWEDRFYRWVRTAGYAADFCSDVDLHAATAGLAGYPLLVVAGHVEYWTWQMRDAVESFTAAGGNVAFLGGNTCWWQARLEDGGRTLVCYRDALADPVAATDPARTTVEWSAEPVSRPENSMTGVSFRAGGGCWQRQEVMAEVGYTARFAGHWVFAGTGLRDGDEFARGAVGYETDAAQFEEVAGVPLATGRDGGPRSLVILATADLTGWRDYGQGGHATMAIFQRGRGTVFNAATVNWGNRLDDPVVDRITRNVLDRLARPGTGEEWQPVGAAPDVRALTTGGERLFAATGDGTLLHREFHAQNLPWRPVLRGPRVVGLAGSREAHHDRPVELYGLAEDGWILSRPPVTGPAGWRRLCPAVPGAVAIAVVFQGIFVATADGLLWHAALADLAGRPGHVPAATGDQAGAGAEPGAEPDPDPGPVTWTPSGDAGGAVALAAMSGRLFAVDGEGRLRTRAGTVAPAPWTTLGAAGDAVALCAHAGRLVAGTADGRLVWRNVVAPGGG</sequence>
<evidence type="ECO:0000313" key="3">
    <source>
        <dbReference type="EMBL" id="UWZ57495.1"/>
    </source>
</evidence>
<name>A0A9Q9IQH9_9ACTN</name>
<proteinExistence type="predicted"/>
<dbReference type="EMBL" id="CP073767">
    <property type="protein sequence ID" value="UWZ57495.1"/>
    <property type="molecule type" value="Genomic_DNA"/>
</dbReference>
<dbReference type="Pfam" id="PF20254">
    <property type="entry name" value="DMFA2_C"/>
    <property type="match status" value="1"/>
</dbReference>
<dbReference type="Proteomes" id="UP001058003">
    <property type="component" value="Chromosome"/>
</dbReference>
<dbReference type="RefSeq" id="WP_211273536.1">
    <property type="nucleotide sequence ID" value="NZ_CP073767.1"/>
</dbReference>
<gene>
    <name evidence="3" type="ORF">Daura_15865</name>
</gene>
<dbReference type="KEGG" id="daur:Daura_15865"/>
<dbReference type="InterPro" id="IPR046540">
    <property type="entry name" value="DMFA2_C"/>
</dbReference>
<accession>A0A9Q9IQH9</accession>
<reference evidence="3" key="1">
    <citation type="submission" date="2021-04" db="EMBL/GenBank/DDBJ databases">
        <title>Dactylosporangium aurantiacum NRRL B-8018 full assembly.</title>
        <authorList>
            <person name="Hartkoorn R.C."/>
            <person name="Beaudoing E."/>
            <person name="Hot D."/>
        </authorList>
    </citation>
    <scope>NUCLEOTIDE SEQUENCE</scope>
    <source>
        <strain evidence="3">NRRL B-8018</strain>
    </source>
</reference>
<feature type="domain" description="N,N-dimethylformamidase beta subunit-like C-terminal" evidence="2">
    <location>
        <begin position="18"/>
        <end position="346"/>
    </location>
</feature>
<feature type="region of interest" description="Disordered" evidence="1">
    <location>
        <begin position="502"/>
        <end position="529"/>
    </location>
</feature>
<dbReference type="AlphaFoldDB" id="A0A9Q9IQH9"/>
<protein>
    <recommendedName>
        <fullName evidence="2">N,N-dimethylformamidase beta subunit-like C-terminal domain-containing protein</fullName>
    </recommendedName>
</protein>
<keyword evidence="4" id="KW-1185">Reference proteome</keyword>
<evidence type="ECO:0000259" key="2">
    <source>
        <dbReference type="Pfam" id="PF20254"/>
    </source>
</evidence>
<evidence type="ECO:0000313" key="4">
    <source>
        <dbReference type="Proteomes" id="UP001058003"/>
    </source>
</evidence>